<dbReference type="RefSeq" id="WP_039311310.1">
    <property type="nucleotide sequence ID" value="NZ_CP006905.1"/>
</dbReference>
<comment type="catalytic activity">
    <reaction evidence="7 8">
        <text>tRNA(Leu) + L-leucine + ATP = L-leucyl-tRNA(Leu) + AMP + diphosphate</text>
        <dbReference type="Rhea" id="RHEA:11688"/>
        <dbReference type="Rhea" id="RHEA-COMP:9613"/>
        <dbReference type="Rhea" id="RHEA-COMP:9622"/>
        <dbReference type="ChEBI" id="CHEBI:30616"/>
        <dbReference type="ChEBI" id="CHEBI:33019"/>
        <dbReference type="ChEBI" id="CHEBI:57427"/>
        <dbReference type="ChEBI" id="CHEBI:78442"/>
        <dbReference type="ChEBI" id="CHEBI:78494"/>
        <dbReference type="ChEBI" id="CHEBI:456215"/>
        <dbReference type="EC" id="6.1.1.4"/>
    </reaction>
</comment>
<dbReference type="InterPro" id="IPR025709">
    <property type="entry name" value="Leu_tRNA-synth_edit"/>
</dbReference>
<comment type="caution">
    <text evidence="8">Lacks conserved residue(s) required for the propagation of feature annotation.</text>
</comment>
<evidence type="ECO:0000313" key="14">
    <source>
        <dbReference type="Proteomes" id="UP000030635"/>
    </source>
</evidence>
<dbReference type="InterPro" id="IPR014729">
    <property type="entry name" value="Rossmann-like_a/b/a_fold"/>
</dbReference>
<evidence type="ECO:0000256" key="9">
    <source>
        <dbReference type="RuleBase" id="RU363039"/>
    </source>
</evidence>
<dbReference type="PANTHER" id="PTHR43740">
    <property type="entry name" value="LEUCYL-TRNA SYNTHETASE"/>
    <property type="match status" value="1"/>
</dbReference>
<dbReference type="AlphaFoldDB" id="A0A0A7FZJ1"/>
<evidence type="ECO:0000259" key="10">
    <source>
        <dbReference type="Pfam" id="PF08264"/>
    </source>
</evidence>
<dbReference type="Pfam" id="PF09334">
    <property type="entry name" value="tRNA-synt_1g"/>
    <property type="match status" value="2"/>
</dbReference>
<protein>
    <recommendedName>
        <fullName evidence="8">Leucine--tRNA ligase</fullName>
        <ecNumber evidence="8">6.1.1.4</ecNumber>
    </recommendedName>
    <alternativeName>
        <fullName evidence="8">Leucyl-tRNA synthetase</fullName>
        <shortName evidence="8">LeuRS</shortName>
    </alternativeName>
</protein>
<dbReference type="FunFam" id="1.10.730.10:FF:000002">
    <property type="entry name" value="Leucine--tRNA ligase"/>
    <property type="match status" value="1"/>
</dbReference>
<feature type="domain" description="Methionyl/Valyl/Leucyl/Isoleucyl-tRNA synthetase anticodon-binding" evidence="10">
    <location>
        <begin position="661"/>
        <end position="778"/>
    </location>
</feature>
<feature type="domain" description="Leucyl-tRNA synthetase editing" evidence="12">
    <location>
        <begin position="219"/>
        <end position="400"/>
    </location>
</feature>
<evidence type="ECO:0000256" key="4">
    <source>
        <dbReference type="ARBA" id="ARBA00022840"/>
    </source>
</evidence>
<dbReference type="PRINTS" id="PR00985">
    <property type="entry name" value="TRNASYNTHLEU"/>
</dbReference>
<dbReference type="InterPro" id="IPR009080">
    <property type="entry name" value="tRNAsynth_Ia_anticodon-bd"/>
</dbReference>
<dbReference type="InterPro" id="IPR015413">
    <property type="entry name" value="Methionyl/Leucyl_tRNA_Synth"/>
</dbReference>
<dbReference type="eggNOG" id="COG0495">
    <property type="taxonomic scope" value="Bacteria"/>
</dbReference>
<dbReference type="InterPro" id="IPR013155">
    <property type="entry name" value="M/V/L/I-tRNA-synth_anticd-bd"/>
</dbReference>
<dbReference type="Pfam" id="PF13603">
    <property type="entry name" value="tRNA-synt_1_2"/>
    <property type="match status" value="1"/>
</dbReference>
<keyword evidence="8" id="KW-0963">Cytoplasm</keyword>
<evidence type="ECO:0000256" key="1">
    <source>
        <dbReference type="ARBA" id="ARBA00005594"/>
    </source>
</evidence>
<dbReference type="PANTHER" id="PTHR43740:SF2">
    <property type="entry name" value="LEUCINE--TRNA LIGASE, MITOCHONDRIAL"/>
    <property type="match status" value="1"/>
</dbReference>
<dbReference type="CDD" id="cd00812">
    <property type="entry name" value="LeuRS_core"/>
    <property type="match status" value="1"/>
</dbReference>
<dbReference type="Gene3D" id="1.10.730.10">
    <property type="entry name" value="Isoleucyl-tRNA Synthetase, Domain 1"/>
    <property type="match status" value="1"/>
</dbReference>
<dbReference type="NCBIfam" id="TIGR00396">
    <property type="entry name" value="leuS_bact"/>
    <property type="match status" value="1"/>
</dbReference>
<organism evidence="13 14">
    <name type="scientific">Clostridium baratii str. Sullivan</name>
    <dbReference type="NCBI Taxonomy" id="1415775"/>
    <lineage>
        <taxon>Bacteria</taxon>
        <taxon>Bacillati</taxon>
        <taxon>Bacillota</taxon>
        <taxon>Clostridia</taxon>
        <taxon>Eubacteriales</taxon>
        <taxon>Clostridiaceae</taxon>
        <taxon>Clostridium</taxon>
    </lineage>
</organism>
<name>A0A0A7FZJ1_9CLOT</name>
<feature type="binding site" evidence="8">
    <location>
        <position position="579"/>
    </location>
    <ligand>
        <name>ATP</name>
        <dbReference type="ChEBI" id="CHEBI:30616"/>
    </ligand>
</feature>
<keyword evidence="2 8" id="KW-0436">Ligase</keyword>
<evidence type="ECO:0000313" key="13">
    <source>
        <dbReference type="EMBL" id="AIY84261.1"/>
    </source>
</evidence>
<dbReference type="SUPFAM" id="SSF52374">
    <property type="entry name" value="Nucleotidylyl transferase"/>
    <property type="match status" value="1"/>
</dbReference>
<dbReference type="Gene3D" id="3.10.20.590">
    <property type="match status" value="1"/>
</dbReference>
<dbReference type="FunFam" id="3.40.50.620:FF:000003">
    <property type="entry name" value="Leucine--tRNA ligase"/>
    <property type="match status" value="1"/>
</dbReference>
<feature type="domain" description="Methionyl/Leucyl tRNA synthetase" evidence="11">
    <location>
        <begin position="570"/>
        <end position="607"/>
    </location>
</feature>
<dbReference type="Pfam" id="PF08264">
    <property type="entry name" value="Anticodon_1"/>
    <property type="match status" value="1"/>
</dbReference>
<keyword evidence="5 8" id="KW-0648">Protein biosynthesis</keyword>
<comment type="similarity">
    <text evidence="1 8 9">Belongs to the class-I aminoacyl-tRNA synthetase family.</text>
</comment>
<dbReference type="KEGG" id="cbv:U729_477"/>
<keyword evidence="4 8" id="KW-0067">ATP-binding</keyword>
<dbReference type="EMBL" id="CP006905">
    <property type="protein sequence ID" value="AIY84261.1"/>
    <property type="molecule type" value="Genomic_DNA"/>
</dbReference>
<dbReference type="FunFam" id="3.40.50.620:FF:000100">
    <property type="entry name" value="probable leucine--tRNA ligase, mitochondrial"/>
    <property type="match status" value="1"/>
</dbReference>
<dbReference type="HAMAP" id="MF_00049_B">
    <property type="entry name" value="Leu_tRNA_synth_B"/>
    <property type="match status" value="1"/>
</dbReference>
<comment type="subcellular location">
    <subcellularLocation>
        <location evidence="8">Cytoplasm</location>
    </subcellularLocation>
</comment>
<proteinExistence type="inferred from homology"/>
<gene>
    <name evidence="8 13" type="primary">leuS</name>
    <name evidence="13" type="ORF">U729_477</name>
</gene>
<keyword evidence="6 8" id="KW-0030">Aminoacyl-tRNA synthetase</keyword>
<dbReference type="CDD" id="cd07958">
    <property type="entry name" value="Anticodon_Ia_Leu_BEm"/>
    <property type="match status" value="1"/>
</dbReference>
<dbReference type="InterPro" id="IPR002302">
    <property type="entry name" value="Leu-tRNA-ligase"/>
</dbReference>
<dbReference type="HOGENOM" id="CLU_004427_0_0_9"/>
<evidence type="ECO:0000259" key="11">
    <source>
        <dbReference type="Pfam" id="PF09334"/>
    </source>
</evidence>
<dbReference type="Proteomes" id="UP000030635">
    <property type="component" value="Chromosome"/>
</dbReference>
<dbReference type="SUPFAM" id="SSF47323">
    <property type="entry name" value="Anticodon-binding domain of a subclass of class I aminoacyl-tRNA synthetases"/>
    <property type="match status" value="1"/>
</dbReference>
<dbReference type="GO" id="GO:0004823">
    <property type="term" value="F:leucine-tRNA ligase activity"/>
    <property type="evidence" value="ECO:0007669"/>
    <property type="project" value="UniProtKB-UniRule"/>
</dbReference>
<dbReference type="STRING" id="1561.NPD11_2516"/>
<dbReference type="GO" id="GO:0005524">
    <property type="term" value="F:ATP binding"/>
    <property type="evidence" value="ECO:0007669"/>
    <property type="project" value="UniProtKB-UniRule"/>
</dbReference>
<evidence type="ECO:0000256" key="8">
    <source>
        <dbReference type="HAMAP-Rule" id="MF_00049"/>
    </source>
</evidence>
<dbReference type="GO" id="GO:0006429">
    <property type="term" value="P:leucyl-tRNA aminoacylation"/>
    <property type="evidence" value="ECO:0007669"/>
    <property type="project" value="UniProtKB-UniRule"/>
</dbReference>
<evidence type="ECO:0000256" key="5">
    <source>
        <dbReference type="ARBA" id="ARBA00022917"/>
    </source>
</evidence>
<dbReference type="InterPro" id="IPR009008">
    <property type="entry name" value="Val/Leu/Ile-tRNA-synth_edit"/>
</dbReference>
<evidence type="ECO:0000256" key="2">
    <source>
        <dbReference type="ARBA" id="ARBA00022598"/>
    </source>
</evidence>
<dbReference type="SUPFAM" id="SSF50677">
    <property type="entry name" value="ValRS/IleRS/LeuRS editing domain"/>
    <property type="match status" value="1"/>
</dbReference>
<dbReference type="GO" id="GO:0002161">
    <property type="term" value="F:aminoacyl-tRNA deacylase activity"/>
    <property type="evidence" value="ECO:0007669"/>
    <property type="project" value="InterPro"/>
</dbReference>
<evidence type="ECO:0000256" key="6">
    <source>
        <dbReference type="ARBA" id="ARBA00023146"/>
    </source>
</evidence>
<dbReference type="EC" id="6.1.1.4" evidence="8"/>
<reference evidence="13 14" key="1">
    <citation type="journal article" date="2015" name="Infect. Genet. Evol.">
        <title>Genomic sequences of six botulinum neurotoxin-producing strains representing three clostridial species illustrate the mobility and diversity of botulinum neurotoxin genes.</title>
        <authorList>
            <person name="Smith T.J."/>
            <person name="Hill K.K."/>
            <person name="Xie G."/>
            <person name="Foley B.T."/>
            <person name="Williamson C.H."/>
            <person name="Foster J.T."/>
            <person name="Johnson S.L."/>
            <person name="Chertkov O."/>
            <person name="Teshima H."/>
            <person name="Gibbons H.S."/>
            <person name="Johnsky L.A."/>
            <person name="Karavis M.A."/>
            <person name="Smith L.A."/>
        </authorList>
    </citation>
    <scope>NUCLEOTIDE SEQUENCE [LARGE SCALE GENOMIC DNA]</scope>
    <source>
        <strain evidence="13 14">Sullivan</strain>
    </source>
</reference>
<evidence type="ECO:0000259" key="12">
    <source>
        <dbReference type="Pfam" id="PF13603"/>
    </source>
</evidence>
<keyword evidence="14" id="KW-1185">Reference proteome</keyword>
<keyword evidence="3 8" id="KW-0547">Nucleotide-binding</keyword>
<accession>A0A0A7FZJ1</accession>
<sequence length="815" mass="92427">MGNYGTAIDKKWQEKWEKEELYKFDPSRLDKKLYVLEMFSYPSGSQLHAGHWFNYGPVDTWARLKRMKGYNVFQPMGFDAFGLPAENYAIKTGVHPQDSTEKNIVKMEEQLKAMGAMFNWENEVVTCRPDYYKWTQWLFLKLYEKGLAYRKQAPVNWCPSCNTVLANEQVVDGLCERCDSEVTKKDLTQWFLKITDYADELLEKLDGLNWPEKTVSMQKHWIGKSTGAEVTFKIKDHDLTFDVFTTRVDTLCGVSYVVLAPENKLVDKIVTPENKDAVEAYKEETAKQSEIERQSISKEKTGVFTGAFAINPINGKEVPIWVGDYVLATYGTGAVMAVPAHDERDFAFATKFNLPINRVIAPKDGSETELPYCEHGVLVNSGEFDGLTTKEAKVKIVEKLAETNEGSQKVNYRLRDWLVSRQRYWGAPIPMIYCEKCGTVPVPEKDLPVKLPYDVEFAPDGKSPLAKCEEFVNTTCPCCGGKAKREVDTLDTFVCSSWYYLRYPDNKNTEAPFNKELIDKMLPVDMYVGGPEHACMHLLYARFITKALRDMGYLNFDEPFTSLVHQGLILGPDGLKMSKSKGNTISPDDYINEYGSDVFRMYLMFGFAYTEGGAWSDDGIKSVGRFVDRIERNLEIAREAINSGNSKTTIDKAEKELNFWLNTAIKGVSEDGEKMQFNTAIARMMEFINALSKYNKEEVKNTSFLKEVCESFIKILAPFAPHFSEEQWSLFGNTTSVFNESFPEFDPKALVKDEVEIAIQVNGKIKAKINVASDLDEEGIKAAALADENIVKNTEGKNIVKVIVIKGRLVNIVVK</sequence>
<feature type="short sequence motif" description="'KMSKS' region" evidence="8">
    <location>
        <begin position="576"/>
        <end position="580"/>
    </location>
</feature>
<feature type="domain" description="Methionyl/Leucyl tRNA synthetase" evidence="11">
    <location>
        <begin position="39"/>
        <end position="186"/>
    </location>
</feature>
<dbReference type="GO" id="GO:0005829">
    <property type="term" value="C:cytosol"/>
    <property type="evidence" value="ECO:0007669"/>
    <property type="project" value="TreeGrafter"/>
</dbReference>
<evidence type="ECO:0000256" key="7">
    <source>
        <dbReference type="ARBA" id="ARBA00047469"/>
    </source>
</evidence>
<evidence type="ECO:0000256" key="3">
    <source>
        <dbReference type="ARBA" id="ARBA00022741"/>
    </source>
</evidence>
<dbReference type="Gene3D" id="3.40.50.620">
    <property type="entry name" value="HUPs"/>
    <property type="match status" value="2"/>
</dbReference>
<dbReference type="OrthoDB" id="9810365at2"/>